<reference evidence="6 7" key="1">
    <citation type="submission" date="2019-05" db="EMBL/GenBank/DDBJ databases">
        <authorList>
            <person name="Lee S.D."/>
        </authorList>
    </citation>
    <scope>NUCLEOTIDE SEQUENCE [LARGE SCALE GENOMIC DNA]</scope>
    <source>
        <strain evidence="6 7">YC2-7</strain>
    </source>
</reference>
<accession>A0A848KMA4</accession>
<dbReference type="EMBL" id="VCQU01000017">
    <property type="protein sequence ID" value="NMN99351.1"/>
    <property type="molecule type" value="Genomic_DNA"/>
</dbReference>
<feature type="DNA-binding region" description="H-T-H motif" evidence="4">
    <location>
        <begin position="49"/>
        <end position="68"/>
    </location>
</feature>
<dbReference type="PANTHER" id="PTHR30055:SF160">
    <property type="entry name" value="TRANSCRIPTIONAL REGULATORY PROTEIN (PROBABLY ASNC-FAMILY)-RELATED"/>
    <property type="match status" value="1"/>
</dbReference>
<evidence type="ECO:0000313" key="7">
    <source>
        <dbReference type="Proteomes" id="UP000535543"/>
    </source>
</evidence>
<protein>
    <submittedName>
        <fullName evidence="6">TetR/AcrR family transcriptional regulator</fullName>
    </submittedName>
</protein>
<dbReference type="InterPro" id="IPR001647">
    <property type="entry name" value="HTH_TetR"/>
</dbReference>
<dbReference type="Proteomes" id="UP000535543">
    <property type="component" value="Unassembled WGS sequence"/>
</dbReference>
<proteinExistence type="predicted"/>
<evidence type="ECO:0000259" key="5">
    <source>
        <dbReference type="PROSITE" id="PS50977"/>
    </source>
</evidence>
<dbReference type="GO" id="GO:0003700">
    <property type="term" value="F:DNA-binding transcription factor activity"/>
    <property type="evidence" value="ECO:0007669"/>
    <property type="project" value="TreeGrafter"/>
</dbReference>
<dbReference type="InterPro" id="IPR009057">
    <property type="entry name" value="Homeodomain-like_sf"/>
</dbReference>
<dbReference type="InterPro" id="IPR036271">
    <property type="entry name" value="Tet_transcr_reg_TetR-rel_C_sf"/>
</dbReference>
<keyword evidence="2 4" id="KW-0238">DNA-binding</keyword>
<keyword evidence="3" id="KW-0804">Transcription</keyword>
<dbReference type="AlphaFoldDB" id="A0A848KMA4"/>
<dbReference type="Gene3D" id="1.10.357.10">
    <property type="entry name" value="Tetracycline Repressor, domain 2"/>
    <property type="match status" value="1"/>
</dbReference>
<evidence type="ECO:0000256" key="1">
    <source>
        <dbReference type="ARBA" id="ARBA00023015"/>
    </source>
</evidence>
<organism evidence="6 7">
    <name type="scientific">Antrihabitans stalactiti</name>
    <dbReference type="NCBI Taxonomy" id="2584121"/>
    <lineage>
        <taxon>Bacteria</taxon>
        <taxon>Bacillati</taxon>
        <taxon>Actinomycetota</taxon>
        <taxon>Actinomycetes</taxon>
        <taxon>Mycobacteriales</taxon>
        <taxon>Nocardiaceae</taxon>
        <taxon>Antrihabitans</taxon>
    </lineage>
</organism>
<keyword evidence="7" id="KW-1185">Reference proteome</keyword>
<evidence type="ECO:0000313" key="6">
    <source>
        <dbReference type="EMBL" id="NMN99351.1"/>
    </source>
</evidence>
<keyword evidence="1" id="KW-0805">Transcription regulation</keyword>
<gene>
    <name evidence="6" type="ORF">FGL95_30475</name>
</gene>
<dbReference type="Pfam" id="PF21943">
    <property type="entry name" value="TetR_C_46"/>
    <property type="match status" value="1"/>
</dbReference>
<feature type="domain" description="HTH tetR-type" evidence="5">
    <location>
        <begin position="27"/>
        <end position="86"/>
    </location>
</feature>
<evidence type="ECO:0000256" key="3">
    <source>
        <dbReference type="ARBA" id="ARBA00023163"/>
    </source>
</evidence>
<sequence length="224" mass="24091">MTAAPTIGRVSGTRTDARTDRWREHRAAVREQLLDETVRAIELFGPDVSVDDIAKTAGVPKPKLYRYFSDKSELFDAVSDRVHAMMLERITPHLELSGPPRDAIRSGLAAYIGLVDEHPNLFRFLVNSHFIDGQTAMERIRAGGQTLAAMGAATLTAIIEAGGGNAGEGVEVVVDALLGAVALGVLRWLNYPTISADELVEQMLIVVWGGLAATLESRGVAITS</sequence>
<reference evidence="6 7" key="2">
    <citation type="submission" date="2020-06" db="EMBL/GenBank/DDBJ databases">
        <title>Antribacter stalactiti gen. nov., sp. nov., a new member of the family Nacardiaceae isolated from a cave.</title>
        <authorList>
            <person name="Kim I.S."/>
        </authorList>
    </citation>
    <scope>NUCLEOTIDE SEQUENCE [LARGE SCALE GENOMIC DNA]</scope>
    <source>
        <strain evidence="6 7">YC2-7</strain>
    </source>
</reference>
<dbReference type="PROSITE" id="PS50977">
    <property type="entry name" value="HTH_TETR_2"/>
    <property type="match status" value="1"/>
</dbReference>
<dbReference type="PANTHER" id="PTHR30055">
    <property type="entry name" value="HTH-TYPE TRANSCRIPTIONAL REGULATOR RUTR"/>
    <property type="match status" value="1"/>
</dbReference>
<comment type="caution">
    <text evidence="6">The sequence shown here is derived from an EMBL/GenBank/DDBJ whole genome shotgun (WGS) entry which is preliminary data.</text>
</comment>
<evidence type="ECO:0000256" key="2">
    <source>
        <dbReference type="ARBA" id="ARBA00023125"/>
    </source>
</evidence>
<dbReference type="SUPFAM" id="SSF48498">
    <property type="entry name" value="Tetracyclin repressor-like, C-terminal domain"/>
    <property type="match status" value="1"/>
</dbReference>
<dbReference type="InterPro" id="IPR054129">
    <property type="entry name" value="DesT_TetR_C"/>
</dbReference>
<dbReference type="InterPro" id="IPR050109">
    <property type="entry name" value="HTH-type_TetR-like_transc_reg"/>
</dbReference>
<dbReference type="GO" id="GO:0000976">
    <property type="term" value="F:transcription cis-regulatory region binding"/>
    <property type="evidence" value="ECO:0007669"/>
    <property type="project" value="TreeGrafter"/>
</dbReference>
<dbReference type="SUPFAM" id="SSF46689">
    <property type="entry name" value="Homeodomain-like"/>
    <property type="match status" value="1"/>
</dbReference>
<dbReference type="Pfam" id="PF00440">
    <property type="entry name" value="TetR_N"/>
    <property type="match status" value="1"/>
</dbReference>
<evidence type="ECO:0000256" key="4">
    <source>
        <dbReference type="PROSITE-ProRule" id="PRU00335"/>
    </source>
</evidence>
<name>A0A848KMA4_9NOCA</name>